<dbReference type="HOGENOM" id="CLU_2932883_0_0_0"/>
<evidence type="ECO:0000313" key="2">
    <source>
        <dbReference type="Proteomes" id="UP000006791"/>
    </source>
</evidence>
<evidence type="ECO:0000313" key="1">
    <source>
        <dbReference type="EMBL" id="AEP13361.1"/>
    </source>
</evidence>
<sequence>MAADAVDASGHVGQLGGCRLKHFQLAAGNDDIGASRDEMLRDGFTDAAAAAGDDGNLAGK</sequence>
<dbReference type="EMBL" id="CP002515">
    <property type="protein sequence ID" value="AEP13361.1"/>
    <property type="molecule type" value="Genomic_DNA"/>
</dbReference>
<accession>G2LL06</accession>
<dbReference type="STRING" id="981222.Cabther_B0359"/>
<organism evidence="1 2">
    <name type="scientific">Chloracidobacterium thermophilum (strain B)</name>
    <dbReference type="NCBI Taxonomy" id="981222"/>
    <lineage>
        <taxon>Bacteria</taxon>
        <taxon>Pseudomonadati</taxon>
        <taxon>Acidobacteriota</taxon>
        <taxon>Terriglobia</taxon>
        <taxon>Terriglobales</taxon>
        <taxon>Acidobacteriaceae</taxon>
        <taxon>Chloracidobacterium</taxon>
    </lineage>
</organism>
<dbReference type="AlphaFoldDB" id="G2LL06"/>
<protein>
    <submittedName>
        <fullName evidence="1">Uncharacterized protein</fullName>
    </submittedName>
</protein>
<gene>
    <name evidence="1" type="ordered locus">Cabther_B0359</name>
</gene>
<dbReference type="Proteomes" id="UP000006791">
    <property type="component" value="Chromosome 2"/>
</dbReference>
<name>G2LL06_CHLTF</name>
<reference evidence="1 2" key="1">
    <citation type="journal article" date="2012" name="Environ. Microbiol.">
        <title>Complete genome of Candidatus Chloracidobacterium thermophilum, a chlorophyll-based photoheterotroph belonging to the phylum Acidobacteria.</title>
        <authorList>
            <person name="Garcia Costas A.M."/>
            <person name="Liu Z."/>
            <person name="Tomsho L.P."/>
            <person name="Schuster S.C."/>
            <person name="Ward D.M."/>
            <person name="Bryant D.A."/>
        </authorList>
    </citation>
    <scope>NUCLEOTIDE SEQUENCE [LARGE SCALE GENOMIC DNA]</scope>
    <source>
        <strain evidence="1 2">B</strain>
    </source>
</reference>
<keyword evidence="2" id="KW-1185">Reference proteome</keyword>
<dbReference type="KEGG" id="ctm:Cabther_B0359"/>
<proteinExistence type="predicted"/>